<evidence type="ECO:0000256" key="3">
    <source>
        <dbReference type="SAM" id="MobiDB-lite"/>
    </source>
</evidence>
<dbReference type="Gene3D" id="1.25.20.10">
    <property type="entry name" value="Bacterial muramidases"/>
    <property type="match status" value="1"/>
</dbReference>
<dbReference type="Pfam" id="PF01464">
    <property type="entry name" value="SLT"/>
    <property type="match status" value="1"/>
</dbReference>
<gene>
    <name evidence="5" type="ORF">AACH11_01450</name>
</gene>
<keyword evidence="6" id="KW-1185">Reference proteome</keyword>
<evidence type="ECO:0000259" key="4">
    <source>
        <dbReference type="Pfam" id="PF01464"/>
    </source>
</evidence>
<dbReference type="InterPro" id="IPR008939">
    <property type="entry name" value="Lytic_TGlycosylase_superhlx_U"/>
</dbReference>
<feature type="domain" description="Transglycosylase SLT" evidence="4">
    <location>
        <begin position="554"/>
        <end position="662"/>
    </location>
</feature>
<reference evidence="5 6" key="1">
    <citation type="submission" date="2024-04" db="EMBL/GenBank/DDBJ databases">
        <title>Novel species of the genus Ideonella isolated from streams.</title>
        <authorList>
            <person name="Lu H."/>
        </authorList>
    </citation>
    <scope>NUCLEOTIDE SEQUENCE [LARGE SCALE GENOMIC DNA]</scope>
    <source>
        <strain evidence="5 6">BYS139W</strain>
    </source>
</reference>
<dbReference type="RefSeq" id="WP_341372412.1">
    <property type="nucleotide sequence ID" value="NZ_JBBUTF010000002.1"/>
</dbReference>
<accession>A0ABU9B4T7</accession>
<comment type="similarity">
    <text evidence="1">Belongs to the transglycosylase Slt family.</text>
</comment>
<dbReference type="CDD" id="cd13401">
    <property type="entry name" value="Slt70-like"/>
    <property type="match status" value="1"/>
</dbReference>
<protein>
    <submittedName>
        <fullName evidence="5">Transglycosylase SLT domain-containing protein</fullName>
    </submittedName>
</protein>
<dbReference type="InterPro" id="IPR023346">
    <property type="entry name" value="Lysozyme-like_dom_sf"/>
</dbReference>
<dbReference type="SUPFAM" id="SSF48435">
    <property type="entry name" value="Bacterial muramidases"/>
    <property type="match status" value="1"/>
</dbReference>
<dbReference type="Proteomes" id="UP001368500">
    <property type="component" value="Unassembled WGS sequence"/>
</dbReference>
<evidence type="ECO:0000256" key="2">
    <source>
        <dbReference type="ARBA" id="ARBA00022729"/>
    </source>
</evidence>
<evidence type="ECO:0000313" key="5">
    <source>
        <dbReference type="EMBL" id="MEK8024631.1"/>
    </source>
</evidence>
<evidence type="ECO:0000313" key="6">
    <source>
        <dbReference type="Proteomes" id="UP001368500"/>
    </source>
</evidence>
<comment type="caution">
    <text evidence="5">The sequence shown here is derived from an EMBL/GenBank/DDBJ whole genome shotgun (WGS) entry which is preliminary data.</text>
</comment>
<keyword evidence="2" id="KW-0732">Signal</keyword>
<dbReference type="Gene3D" id="1.10.530.10">
    <property type="match status" value="1"/>
</dbReference>
<proteinExistence type="inferred from homology"/>
<dbReference type="PANTHER" id="PTHR37423">
    <property type="entry name" value="SOLUBLE LYTIC MUREIN TRANSGLYCOSYLASE-RELATED"/>
    <property type="match status" value="1"/>
</dbReference>
<name>A0ABU9B4T7_9BURK</name>
<dbReference type="EMBL" id="JBBUTF010000002">
    <property type="protein sequence ID" value="MEK8024631.1"/>
    <property type="molecule type" value="Genomic_DNA"/>
</dbReference>
<organism evidence="5 6">
    <name type="scientific">Pseudaquabacterium rugosum</name>
    <dbReference type="NCBI Taxonomy" id="2984194"/>
    <lineage>
        <taxon>Bacteria</taxon>
        <taxon>Pseudomonadati</taxon>
        <taxon>Pseudomonadota</taxon>
        <taxon>Betaproteobacteria</taxon>
        <taxon>Burkholderiales</taxon>
        <taxon>Sphaerotilaceae</taxon>
        <taxon>Pseudaquabacterium</taxon>
    </lineage>
</organism>
<sequence length="728" mass="79422">MIRLSPPRRAVPSADATGPAARPAPSAPGPAPGRRRSAHGHGWRLLALALLLPLRTSAQPSVTVQDSAAPLLIEARDAARKRDAGRLSATRALLDQHALRPWVDYWDLSARLRDASADEIAAFYARWPGTYVEDRLRNDWLLELGRRRDFDGIAREYPRFRMNDDREVRCWWLLGEHRAGRDVTDAGRRAWWGQRSPDEGCQSLAEALVGAERLDSHDIWRKAVLAMEAQSAGGVRAALRLLGPRMAAAADDVLDRPAKVLARSIGFTQNAHELRLLAFMRLASQDLPAALDHLQADRLALPRAAQAQALAYAARQAVFRSHPDAPRLAQRAAALLPSVRPDAGQPQIAASTEDLGDETLGWTVRGLLRAPLDTFAADSLLRVIQAMSPEARQADAAWPYWAARAWQLRAADSGLDASARDPMQARARSLWQGIVDGAGAGAAVAFYPLLAAEALGLRPTLPADPPPLTADERQRVRQHPGLQRGLLATQIGLRSEGVREWNFSLRDLDERGLLAAARWACEQADWQLCINTAERTRSQVDLALRYPAAWRDDIRSAARQAGLDPALVAGLIRQETRFMMSLRSSVGATGLMQLMPETGRWTARKLGIAGYSPEQLSDPALNLRLGTTYLRLVMDDLDGSAAMGAAAYNAGPGRPRRWREAATVDAEAWTEAIPLAETRDYVKKVLSNAAVYAALADPGRPAPDLRARLGRQIAPRAATAAPSNTALP</sequence>
<feature type="region of interest" description="Disordered" evidence="3">
    <location>
        <begin position="1"/>
        <end position="38"/>
    </location>
</feature>
<dbReference type="PANTHER" id="PTHR37423:SF5">
    <property type="entry name" value="SOLUBLE LYTIC MUREIN TRANSGLYCOSYLASE"/>
    <property type="match status" value="1"/>
</dbReference>
<dbReference type="SUPFAM" id="SSF53955">
    <property type="entry name" value="Lysozyme-like"/>
    <property type="match status" value="1"/>
</dbReference>
<evidence type="ECO:0000256" key="1">
    <source>
        <dbReference type="ARBA" id="ARBA00007734"/>
    </source>
</evidence>
<dbReference type="InterPro" id="IPR008258">
    <property type="entry name" value="Transglycosylase_SLT_dom_1"/>
</dbReference>